<sequence length="351" mass="37818">MAWDFVVAKRDLRHTAFQDVVPPPLADGEVRLAIESFALTANNITYAVFGEMMKYWDFFPAAEGLGRVPVWGFARVEASNHPGVDVGQRFYGYWPMSTHLTVTPKVGKAGFADVAPHRQHLAAVYNQYMAVGAASPLEAHTALLQPLFITSFLIDDQLDEAGFHGAKSVILSSASSKTAIALAALLKARGGVKVVGLTSPRNKAFVEGLGFYDQVVLYDDLPTAPIAGPAVFVDFAGDSAVLAAVHNRFADDLKASILVGGTHWEAPRAQVALPGPQPAFFFAPDRVAKRRQDWPGGEFDQRYGAAWAPFVADAPRWLKVEEGQGQDAMRAAYLAQVDGGTAPDLGVVLRP</sequence>
<dbReference type="Gene3D" id="3.90.180.10">
    <property type="entry name" value="Medium-chain alcohol dehydrogenases, catalytic domain"/>
    <property type="match status" value="1"/>
</dbReference>
<name>A0A290MR75_CAUVI</name>
<dbReference type="EMBL" id="CP023315">
    <property type="protein sequence ID" value="ATC34266.1"/>
    <property type="molecule type" value="Genomic_DNA"/>
</dbReference>
<gene>
    <name evidence="1" type="ORF">CA606_19055</name>
</gene>
<protein>
    <submittedName>
        <fullName evidence="1">DUF2855 domain-containing protein</fullName>
    </submittedName>
</protein>
<dbReference type="AlphaFoldDB" id="A0A290MR75"/>
<evidence type="ECO:0000313" key="1">
    <source>
        <dbReference type="EMBL" id="ATC34266.1"/>
    </source>
</evidence>
<dbReference type="RefSeq" id="WP_096053616.1">
    <property type="nucleotide sequence ID" value="NZ_CP023315.3"/>
</dbReference>
<dbReference type="InterPro" id="IPR021276">
    <property type="entry name" value="DUF2855"/>
</dbReference>
<proteinExistence type="predicted"/>
<reference evidence="2" key="1">
    <citation type="submission" date="2017-09" db="EMBL/GenBank/DDBJ databases">
        <title>Genome evolution observed in wild isolates of Caulobacter crescentus.</title>
        <authorList>
            <person name="Ely B."/>
            <person name="Wilson K."/>
            <person name="Scott D."/>
        </authorList>
    </citation>
    <scope>NUCLEOTIDE SEQUENCE [LARGE SCALE GENOMIC DNA]</scope>
    <source>
        <strain evidence="2">CB13b1a</strain>
    </source>
</reference>
<dbReference type="Proteomes" id="UP000217311">
    <property type="component" value="Chromosome"/>
</dbReference>
<accession>A0A290MR75</accession>
<organism evidence="1 2">
    <name type="scientific">Caulobacter vibrioides</name>
    <name type="common">Caulobacter crescentus</name>
    <dbReference type="NCBI Taxonomy" id="155892"/>
    <lineage>
        <taxon>Bacteria</taxon>
        <taxon>Pseudomonadati</taxon>
        <taxon>Pseudomonadota</taxon>
        <taxon>Alphaproteobacteria</taxon>
        <taxon>Caulobacterales</taxon>
        <taxon>Caulobacteraceae</taxon>
        <taxon>Caulobacter</taxon>
    </lineage>
</organism>
<evidence type="ECO:0000313" key="2">
    <source>
        <dbReference type="Proteomes" id="UP000217311"/>
    </source>
</evidence>
<dbReference type="Gene3D" id="3.40.50.720">
    <property type="entry name" value="NAD(P)-binding Rossmann-like Domain"/>
    <property type="match status" value="1"/>
</dbReference>
<dbReference type="Pfam" id="PF11017">
    <property type="entry name" value="DUF2855"/>
    <property type="match status" value="1"/>
</dbReference>